<sequence>MSNVLPVFKGKGKPARPRIVQANLHPPGSVQGPGDVVKSDLENHLAKTEALPNNQFGFRKAARPQPR</sequence>
<accession>A0A7T8K9C6</accession>
<keyword evidence="3" id="KW-1185">Reference proteome</keyword>
<organism evidence="2 3">
    <name type="scientific">Caligus rogercresseyi</name>
    <name type="common">Sea louse</name>
    <dbReference type="NCBI Taxonomy" id="217165"/>
    <lineage>
        <taxon>Eukaryota</taxon>
        <taxon>Metazoa</taxon>
        <taxon>Ecdysozoa</taxon>
        <taxon>Arthropoda</taxon>
        <taxon>Crustacea</taxon>
        <taxon>Multicrustacea</taxon>
        <taxon>Hexanauplia</taxon>
        <taxon>Copepoda</taxon>
        <taxon>Siphonostomatoida</taxon>
        <taxon>Caligidae</taxon>
        <taxon>Caligus</taxon>
    </lineage>
</organism>
<name>A0A7T8K9C6_CALRO</name>
<feature type="region of interest" description="Disordered" evidence="1">
    <location>
        <begin position="1"/>
        <end position="33"/>
    </location>
</feature>
<evidence type="ECO:0000256" key="1">
    <source>
        <dbReference type="SAM" id="MobiDB-lite"/>
    </source>
</evidence>
<protein>
    <submittedName>
        <fullName evidence="2">Uncharacterized protein</fullName>
    </submittedName>
</protein>
<dbReference type="OrthoDB" id="445826at2759"/>
<proteinExistence type="predicted"/>
<evidence type="ECO:0000313" key="3">
    <source>
        <dbReference type="Proteomes" id="UP000595437"/>
    </source>
</evidence>
<evidence type="ECO:0000313" key="2">
    <source>
        <dbReference type="EMBL" id="QQP50036.1"/>
    </source>
</evidence>
<dbReference type="Proteomes" id="UP000595437">
    <property type="component" value="Chromosome 7"/>
</dbReference>
<gene>
    <name evidence="2" type="ORF">FKW44_010900</name>
</gene>
<dbReference type="AlphaFoldDB" id="A0A7T8K9C6"/>
<reference evidence="3" key="1">
    <citation type="submission" date="2021-01" db="EMBL/GenBank/DDBJ databases">
        <title>Caligus Genome Assembly.</title>
        <authorList>
            <person name="Gallardo-Escarate C."/>
        </authorList>
    </citation>
    <scope>NUCLEOTIDE SEQUENCE [LARGE SCALE GENOMIC DNA]</scope>
</reference>
<dbReference type="EMBL" id="CP045896">
    <property type="protein sequence ID" value="QQP50036.1"/>
    <property type="molecule type" value="Genomic_DNA"/>
</dbReference>